<comment type="caution">
    <text evidence="1">The sequence shown here is derived from an EMBL/GenBank/DDBJ whole genome shotgun (WGS) entry which is preliminary data.</text>
</comment>
<reference evidence="1" key="1">
    <citation type="submission" date="2020-11" db="EMBL/GenBank/DDBJ databases">
        <authorList>
            <consortium name="DOE Joint Genome Institute"/>
            <person name="Ahrendt S."/>
            <person name="Riley R."/>
            <person name="Andreopoulos W."/>
            <person name="Labutti K."/>
            <person name="Pangilinan J."/>
            <person name="Ruiz-Duenas F.J."/>
            <person name="Barrasa J.M."/>
            <person name="Sanchez-Garcia M."/>
            <person name="Camarero S."/>
            <person name="Miyauchi S."/>
            <person name="Serrano A."/>
            <person name="Linde D."/>
            <person name="Babiker R."/>
            <person name="Drula E."/>
            <person name="Ayuso-Fernandez I."/>
            <person name="Pacheco R."/>
            <person name="Padilla G."/>
            <person name="Ferreira P."/>
            <person name="Barriuso J."/>
            <person name="Kellner H."/>
            <person name="Castanera R."/>
            <person name="Alfaro M."/>
            <person name="Ramirez L."/>
            <person name="Pisabarro A.G."/>
            <person name="Kuo A."/>
            <person name="Tritt A."/>
            <person name="Lipzen A."/>
            <person name="He G."/>
            <person name="Yan M."/>
            <person name="Ng V."/>
            <person name="Cullen D."/>
            <person name="Martin F."/>
            <person name="Rosso M.-N."/>
            <person name="Henrissat B."/>
            <person name="Hibbett D."/>
            <person name="Martinez A.T."/>
            <person name="Grigoriev I.V."/>
        </authorList>
    </citation>
    <scope>NUCLEOTIDE SEQUENCE</scope>
    <source>
        <strain evidence="1">CBS 506.95</strain>
    </source>
</reference>
<sequence length="109" mass="12201">MSEGKGTDDAYKQHVKDYKVFWEKDQAAKAKEDPSHALVPAYPIVGAKVALFLQYKISRPKCNHCGEDLPGTSIGKESIKQTVSALQLHMQEHQHLPEYAACHNTQILL</sequence>
<accession>A0A9P6JKE9</accession>
<protein>
    <submittedName>
        <fullName evidence="1">Uncharacterized protein</fullName>
    </submittedName>
</protein>
<dbReference type="EMBL" id="MU157903">
    <property type="protein sequence ID" value="KAF9524192.1"/>
    <property type="molecule type" value="Genomic_DNA"/>
</dbReference>
<keyword evidence="2" id="KW-1185">Reference proteome</keyword>
<dbReference type="OrthoDB" id="3065555at2759"/>
<organism evidence="1 2">
    <name type="scientific">Crepidotus variabilis</name>
    <dbReference type="NCBI Taxonomy" id="179855"/>
    <lineage>
        <taxon>Eukaryota</taxon>
        <taxon>Fungi</taxon>
        <taxon>Dikarya</taxon>
        <taxon>Basidiomycota</taxon>
        <taxon>Agaricomycotina</taxon>
        <taxon>Agaricomycetes</taxon>
        <taxon>Agaricomycetidae</taxon>
        <taxon>Agaricales</taxon>
        <taxon>Agaricineae</taxon>
        <taxon>Crepidotaceae</taxon>
        <taxon>Crepidotus</taxon>
    </lineage>
</organism>
<evidence type="ECO:0000313" key="2">
    <source>
        <dbReference type="Proteomes" id="UP000807306"/>
    </source>
</evidence>
<dbReference type="AlphaFoldDB" id="A0A9P6JKE9"/>
<proteinExistence type="predicted"/>
<name>A0A9P6JKE9_9AGAR</name>
<evidence type="ECO:0000313" key="1">
    <source>
        <dbReference type="EMBL" id="KAF9524192.1"/>
    </source>
</evidence>
<gene>
    <name evidence="1" type="ORF">CPB83DRAFT_839170</name>
</gene>
<dbReference type="Proteomes" id="UP000807306">
    <property type="component" value="Unassembled WGS sequence"/>
</dbReference>